<dbReference type="Proteomes" id="UP000295066">
    <property type="component" value="Unassembled WGS sequence"/>
</dbReference>
<dbReference type="PANTHER" id="PTHR43776">
    <property type="entry name" value="TRANSPORT ATP-BINDING PROTEIN"/>
    <property type="match status" value="1"/>
</dbReference>
<feature type="domain" description="ABC transporter" evidence="4">
    <location>
        <begin position="10"/>
        <end position="265"/>
    </location>
</feature>
<dbReference type="FunFam" id="3.40.50.300:FF:000016">
    <property type="entry name" value="Oligopeptide ABC transporter ATP-binding component"/>
    <property type="match status" value="1"/>
</dbReference>
<dbReference type="SUPFAM" id="SSF52540">
    <property type="entry name" value="P-loop containing nucleoside triphosphate hydrolases"/>
    <property type="match status" value="1"/>
</dbReference>
<dbReference type="CDD" id="cd03257">
    <property type="entry name" value="ABC_NikE_OppD_transporters"/>
    <property type="match status" value="1"/>
</dbReference>
<dbReference type="SMART" id="SM00382">
    <property type="entry name" value="AAA"/>
    <property type="match status" value="1"/>
</dbReference>
<evidence type="ECO:0000259" key="4">
    <source>
        <dbReference type="PROSITE" id="PS50893"/>
    </source>
</evidence>
<accession>A0A4R8MEN2</accession>
<evidence type="ECO:0000256" key="2">
    <source>
        <dbReference type="ARBA" id="ARBA00022741"/>
    </source>
</evidence>
<name>A0A4R8MEN2_9BACT</name>
<keyword evidence="1" id="KW-0813">Transport</keyword>
<evidence type="ECO:0000256" key="1">
    <source>
        <dbReference type="ARBA" id="ARBA00022448"/>
    </source>
</evidence>
<gene>
    <name evidence="5" type="ORF">C8D99_10357</name>
</gene>
<dbReference type="GO" id="GO:0055085">
    <property type="term" value="P:transmembrane transport"/>
    <property type="evidence" value="ECO:0007669"/>
    <property type="project" value="UniProtKB-ARBA"/>
</dbReference>
<keyword evidence="2" id="KW-0547">Nucleotide-binding</keyword>
<keyword evidence="3 5" id="KW-0067">ATP-binding</keyword>
<dbReference type="PROSITE" id="PS00211">
    <property type="entry name" value="ABC_TRANSPORTER_1"/>
    <property type="match status" value="1"/>
</dbReference>
<dbReference type="Pfam" id="PF00005">
    <property type="entry name" value="ABC_tran"/>
    <property type="match status" value="1"/>
</dbReference>
<dbReference type="GO" id="GO:0005524">
    <property type="term" value="F:ATP binding"/>
    <property type="evidence" value="ECO:0007669"/>
    <property type="project" value="UniProtKB-KW"/>
</dbReference>
<dbReference type="Gene3D" id="3.40.50.300">
    <property type="entry name" value="P-loop containing nucleotide triphosphate hydrolases"/>
    <property type="match status" value="1"/>
</dbReference>
<dbReference type="InterPro" id="IPR050319">
    <property type="entry name" value="ABC_transp_ATP-bind"/>
</dbReference>
<dbReference type="InterPro" id="IPR003439">
    <property type="entry name" value="ABC_transporter-like_ATP-bd"/>
</dbReference>
<dbReference type="EMBL" id="SORI01000003">
    <property type="protein sequence ID" value="TDY62837.1"/>
    <property type="molecule type" value="Genomic_DNA"/>
</dbReference>
<evidence type="ECO:0000256" key="3">
    <source>
        <dbReference type="ARBA" id="ARBA00022840"/>
    </source>
</evidence>
<evidence type="ECO:0000313" key="6">
    <source>
        <dbReference type="Proteomes" id="UP000295066"/>
    </source>
</evidence>
<dbReference type="GO" id="GO:0016887">
    <property type="term" value="F:ATP hydrolysis activity"/>
    <property type="evidence" value="ECO:0007669"/>
    <property type="project" value="InterPro"/>
</dbReference>
<dbReference type="InterPro" id="IPR013563">
    <property type="entry name" value="Oligopep_ABC_C"/>
</dbReference>
<dbReference type="GO" id="GO:0015833">
    <property type="term" value="P:peptide transport"/>
    <property type="evidence" value="ECO:0007669"/>
    <property type="project" value="InterPro"/>
</dbReference>
<dbReference type="InterPro" id="IPR003593">
    <property type="entry name" value="AAA+_ATPase"/>
</dbReference>
<sequence>MGGSRRDVLLEVTDLVQSFSQPRGILDRLAGRPVKTVHAVNGVSFDILRGEVFSLVGESGCGKSTTARTVVRLLEPKAGRIVFDGEDITAYSPSRMMPVRKKMQMIFQDPYASLNPRQKIKDIIKEPMLFHGTVSGKEEAENRMLRLLDIVGFRPEQADRYPHQFSGGQRQRIGIARALATNPSFIVADEPVSALDVSIQAQVLNLMMDLRDEFGLSYMFIAHDLSVVRHVTERLGIMYLGFIVEQGDRDSIFGHPLHPYTQALLAAAPTLDREKAAAPLQGDVPSPISLPPGCPFAGRCPRKMEVCDARRPSLLPVEGRMVACHLYGEE</sequence>
<dbReference type="OrthoDB" id="9802772at2"/>
<dbReference type="InterPro" id="IPR017871">
    <property type="entry name" value="ABC_transporter-like_CS"/>
</dbReference>
<evidence type="ECO:0000313" key="5">
    <source>
        <dbReference type="EMBL" id="TDY62837.1"/>
    </source>
</evidence>
<dbReference type="InterPro" id="IPR027417">
    <property type="entry name" value="P-loop_NTPase"/>
</dbReference>
<protein>
    <submittedName>
        <fullName evidence="5">Peptide/nickel transport system ATP-binding protein/oligopeptide transport system ATP-binding protein</fullName>
    </submittedName>
</protein>
<organism evidence="5 6">
    <name type="scientific">Aminivibrio pyruvatiphilus</name>
    <dbReference type="NCBI Taxonomy" id="1005740"/>
    <lineage>
        <taxon>Bacteria</taxon>
        <taxon>Thermotogati</taxon>
        <taxon>Synergistota</taxon>
        <taxon>Synergistia</taxon>
        <taxon>Synergistales</taxon>
        <taxon>Aminobacteriaceae</taxon>
        <taxon>Aminivibrio</taxon>
    </lineage>
</organism>
<reference evidence="5 6" key="1">
    <citation type="submission" date="2019-03" db="EMBL/GenBank/DDBJ databases">
        <title>Genomic Encyclopedia of Type Strains, Phase IV (KMG-IV): sequencing the most valuable type-strain genomes for metagenomic binning, comparative biology and taxonomic classification.</title>
        <authorList>
            <person name="Goeker M."/>
        </authorList>
    </citation>
    <scope>NUCLEOTIDE SEQUENCE [LARGE SCALE GENOMIC DNA]</scope>
    <source>
        <strain evidence="5 6">DSM 25964</strain>
    </source>
</reference>
<dbReference type="Pfam" id="PF08352">
    <property type="entry name" value="oligo_HPY"/>
    <property type="match status" value="1"/>
</dbReference>
<keyword evidence="6" id="KW-1185">Reference proteome</keyword>
<dbReference type="PROSITE" id="PS50893">
    <property type="entry name" value="ABC_TRANSPORTER_2"/>
    <property type="match status" value="1"/>
</dbReference>
<comment type="caution">
    <text evidence="5">The sequence shown here is derived from an EMBL/GenBank/DDBJ whole genome shotgun (WGS) entry which is preliminary data.</text>
</comment>
<dbReference type="AlphaFoldDB" id="A0A4R8MEN2"/>
<proteinExistence type="predicted"/>
<dbReference type="RefSeq" id="WP_133956413.1">
    <property type="nucleotide sequence ID" value="NZ_SORI01000003.1"/>
</dbReference>
<dbReference type="NCBIfam" id="TIGR01727">
    <property type="entry name" value="oligo_HPY"/>
    <property type="match status" value="1"/>
</dbReference>